<reference evidence="1 2" key="1">
    <citation type="submission" date="2018-01" db="EMBL/GenBank/DDBJ databases">
        <title>Arthrobacter sp. nov., from glaciers in China.</title>
        <authorList>
            <person name="Liu Q."/>
            <person name="Xin Y.-H."/>
        </authorList>
    </citation>
    <scope>NUCLEOTIDE SEQUENCE [LARGE SCALE GENOMIC DNA]</scope>
    <source>
        <strain evidence="1 2">HLT2-12-2</strain>
    </source>
</reference>
<name>A0A2S3ZYX8_ARTGL</name>
<dbReference type="AlphaFoldDB" id="A0A2S3ZYX8"/>
<protein>
    <submittedName>
        <fullName evidence="1">Uncharacterized protein</fullName>
    </submittedName>
</protein>
<evidence type="ECO:0000313" key="2">
    <source>
        <dbReference type="Proteomes" id="UP000237061"/>
    </source>
</evidence>
<gene>
    <name evidence="1" type="ORF">CVS27_04165</name>
</gene>
<accession>A0A2S3ZYX8</accession>
<organism evidence="1 2">
    <name type="scientific">Arthrobacter glacialis</name>
    <dbReference type="NCBI Taxonomy" id="1664"/>
    <lineage>
        <taxon>Bacteria</taxon>
        <taxon>Bacillati</taxon>
        <taxon>Actinomycetota</taxon>
        <taxon>Actinomycetes</taxon>
        <taxon>Micrococcales</taxon>
        <taxon>Micrococcaceae</taxon>
        <taxon>Arthrobacter</taxon>
    </lineage>
</organism>
<comment type="caution">
    <text evidence="1">The sequence shown here is derived from an EMBL/GenBank/DDBJ whole genome shotgun (WGS) entry which is preliminary data.</text>
</comment>
<sequence>MGKCEIEMSNFAHFGPQLTKRSGNFPGFSRFLPQKFIKFYSQVPQLHAAGERGASSQVAREFIAVWLVVAAARAFSCA</sequence>
<evidence type="ECO:0000313" key="1">
    <source>
        <dbReference type="EMBL" id="POH74441.1"/>
    </source>
</evidence>
<dbReference type="EMBL" id="PPXC01000003">
    <property type="protein sequence ID" value="POH74441.1"/>
    <property type="molecule type" value="Genomic_DNA"/>
</dbReference>
<proteinExistence type="predicted"/>
<dbReference type="Proteomes" id="UP000237061">
    <property type="component" value="Unassembled WGS sequence"/>
</dbReference>
<keyword evidence="2" id="KW-1185">Reference proteome</keyword>